<comment type="cofactor">
    <cofactor evidence="1">
        <name>Co(2+)</name>
        <dbReference type="ChEBI" id="CHEBI:48828"/>
    </cofactor>
</comment>
<keyword evidence="9 10" id="KW-0482">Metalloprotease</keyword>
<keyword evidence="8" id="KW-0378">Hydrolase</keyword>
<dbReference type="PANTHER" id="PTHR34448">
    <property type="entry name" value="AMINOPEPTIDASE"/>
    <property type="match status" value="1"/>
</dbReference>
<evidence type="ECO:0000256" key="4">
    <source>
        <dbReference type="ARBA" id="ARBA00008236"/>
    </source>
</evidence>
<evidence type="ECO:0000256" key="8">
    <source>
        <dbReference type="ARBA" id="ARBA00022801"/>
    </source>
</evidence>
<comment type="cofactor">
    <cofactor evidence="3">
        <name>Zn(2+)</name>
        <dbReference type="ChEBI" id="CHEBI:29105"/>
    </cofactor>
</comment>
<dbReference type="Gene3D" id="3.40.1830.10">
    <property type="entry name" value="Thermophilic metalloprotease (M29)"/>
    <property type="match status" value="1"/>
</dbReference>
<dbReference type="Proteomes" id="UP000177565">
    <property type="component" value="Unassembled WGS sequence"/>
</dbReference>
<proteinExistence type="inferred from homology"/>
<keyword evidence="5" id="KW-0031">Aminopeptidase</keyword>
<evidence type="ECO:0000256" key="9">
    <source>
        <dbReference type="ARBA" id="ARBA00023049"/>
    </source>
</evidence>
<evidence type="ECO:0000256" key="1">
    <source>
        <dbReference type="ARBA" id="ARBA00001941"/>
    </source>
</evidence>
<dbReference type="SUPFAM" id="SSF144052">
    <property type="entry name" value="Thermophilic metalloprotease-like"/>
    <property type="match status" value="1"/>
</dbReference>
<evidence type="ECO:0000313" key="10">
    <source>
        <dbReference type="EMBL" id="OHA26528.1"/>
    </source>
</evidence>
<dbReference type="EMBL" id="MHRQ01000020">
    <property type="protein sequence ID" value="OHA26528.1"/>
    <property type="molecule type" value="Genomic_DNA"/>
</dbReference>
<evidence type="ECO:0000256" key="5">
    <source>
        <dbReference type="ARBA" id="ARBA00022438"/>
    </source>
</evidence>
<comment type="caution">
    <text evidence="10">The sequence shown here is derived from an EMBL/GenBank/DDBJ whole genome shotgun (WGS) entry which is preliminary data.</text>
</comment>
<dbReference type="Pfam" id="PF02073">
    <property type="entry name" value="Peptidase_M29"/>
    <property type="match status" value="1"/>
</dbReference>
<name>A0A1G2MRP8_9BACT</name>
<evidence type="ECO:0000256" key="2">
    <source>
        <dbReference type="ARBA" id="ARBA00001946"/>
    </source>
</evidence>
<gene>
    <name evidence="10" type="ORF">A3C06_03045</name>
</gene>
<keyword evidence="7" id="KW-0479">Metal-binding</keyword>
<evidence type="ECO:0000256" key="7">
    <source>
        <dbReference type="ARBA" id="ARBA00022723"/>
    </source>
</evidence>
<dbReference type="STRING" id="1802312.A3C06_03045"/>
<evidence type="ECO:0000313" key="11">
    <source>
        <dbReference type="Proteomes" id="UP000177565"/>
    </source>
</evidence>
<dbReference type="GO" id="GO:0046872">
    <property type="term" value="F:metal ion binding"/>
    <property type="evidence" value="ECO:0007669"/>
    <property type="project" value="UniProtKB-KW"/>
</dbReference>
<dbReference type="InterPro" id="IPR052170">
    <property type="entry name" value="M29_Exopeptidase"/>
</dbReference>
<protein>
    <submittedName>
        <fullName evidence="10">Thermophilic metalloprotease (M29) superfamily</fullName>
    </submittedName>
</protein>
<evidence type="ECO:0000256" key="3">
    <source>
        <dbReference type="ARBA" id="ARBA00001947"/>
    </source>
</evidence>
<dbReference type="InterPro" id="IPR000787">
    <property type="entry name" value="Peptidase_M29"/>
</dbReference>
<evidence type="ECO:0000256" key="6">
    <source>
        <dbReference type="ARBA" id="ARBA00022670"/>
    </source>
</evidence>
<dbReference type="InterPro" id="IPR035097">
    <property type="entry name" value="M29_N-terminal"/>
</dbReference>
<sequence length="406" mass="46484">MKLYTPPKKILERYADVLVNFALGGGKGIKKGEVVHLIAYEAAKPLYRELKIAILKAGGHVIGDYRPDSGDRFPFDRDFFEHAKPHQLAFFPRQYAKGMVNQVDHSIFILSEIDKHELEGIPPAKIMQRGLAWKPYMDWRRDKEDQGKYTWTLALYGTEAEAKEARMSLPAYWQQIIKACLLDKKDPIAAWKKLYRELEKTRAKLNALPIEKLHIVGPDADLWIHLGKKRAWMGGSGRNIPSFELFTSPDWRGTEGWIRFNQPLYRYGVLIEGVQLWFKNGHVIKAAAKKNEKVLKEMIATKNADRVGEYSLTDRRFSRITKFMAETLFDENIGGPNGNTHLALGNSYHDCFIDDPGELSPEDWQELGYNESSVHTDIISTAPRTVTAVMRDGKTKIIYKNGQFKL</sequence>
<organism evidence="10 11">
    <name type="scientific">Candidatus Taylorbacteria bacterium RIFCSPHIGHO2_02_FULL_46_13</name>
    <dbReference type="NCBI Taxonomy" id="1802312"/>
    <lineage>
        <taxon>Bacteria</taxon>
        <taxon>Candidatus Tayloriibacteriota</taxon>
    </lineage>
</organism>
<dbReference type="GO" id="GO:0006508">
    <property type="term" value="P:proteolysis"/>
    <property type="evidence" value="ECO:0007669"/>
    <property type="project" value="UniProtKB-KW"/>
</dbReference>
<dbReference type="GO" id="GO:0004177">
    <property type="term" value="F:aminopeptidase activity"/>
    <property type="evidence" value="ECO:0007669"/>
    <property type="project" value="UniProtKB-KW"/>
</dbReference>
<dbReference type="PRINTS" id="PR00919">
    <property type="entry name" value="THERMOPTASE"/>
</dbReference>
<accession>A0A1G2MRP8</accession>
<comment type="similarity">
    <text evidence="4">Belongs to the peptidase M29 family.</text>
</comment>
<keyword evidence="6 10" id="KW-0645">Protease</keyword>
<dbReference type="GO" id="GO:0008237">
    <property type="term" value="F:metallopeptidase activity"/>
    <property type="evidence" value="ECO:0007669"/>
    <property type="project" value="UniProtKB-KW"/>
</dbReference>
<reference evidence="10 11" key="1">
    <citation type="journal article" date="2016" name="Nat. Commun.">
        <title>Thousands of microbial genomes shed light on interconnected biogeochemical processes in an aquifer system.</title>
        <authorList>
            <person name="Anantharaman K."/>
            <person name="Brown C.T."/>
            <person name="Hug L.A."/>
            <person name="Sharon I."/>
            <person name="Castelle C.J."/>
            <person name="Probst A.J."/>
            <person name="Thomas B.C."/>
            <person name="Singh A."/>
            <person name="Wilkins M.J."/>
            <person name="Karaoz U."/>
            <person name="Brodie E.L."/>
            <person name="Williams K.H."/>
            <person name="Hubbard S.S."/>
            <person name="Banfield J.F."/>
        </authorList>
    </citation>
    <scope>NUCLEOTIDE SEQUENCE [LARGE SCALE GENOMIC DNA]</scope>
</reference>
<dbReference type="AlphaFoldDB" id="A0A1G2MRP8"/>
<comment type="cofactor">
    <cofactor evidence="2">
        <name>Mg(2+)</name>
        <dbReference type="ChEBI" id="CHEBI:18420"/>
    </cofactor>
</comment>
<dbReference type="PANTHER" id="PTHR34448:SF3">
    <property type="entry name" value="AMINOPEPTIDASE AMPS"/>
    <property type="match status" value="1"/>
</dbReference>